<dbReference type="Proteomes" id="UP000236551">
    <property type="component" value="Plasmid pCV839-15-p2"/>
</dbReference>
<sequence>MSHSASFVPSGKGRKGVKSDFRHVKNNLYTDRMLRWPGR</sequence>
<dbReference type="AlphaFoldDB" id="A0A2H4TL17"/>
<reference evidence="1 2" key="1">
    <citation type="submission" date="2017-11" db="EMBL/GenBank/DDBJ databases">
        <title>Escherichia coli CV839-15 Genome sequencing and assembly.</title>
        <authorList>
            <person name="Li Z."/>
            <person name="Song N."/>
            <person name="Li W."/>
            <person name="Philip H.R."/>
            <person name="Bu Z."/>
            <person name="Siguo L."/>
        </authorList>
    </citation>
    <scope>NUCLEOTIDE SEQUENCE [LARGE SCALE GENOMIC DNA]</scope>
    <source>
        <strain evidence="1 2">CV839-15</strain>
        <plasmid evidence="2">Plasmid pcv839-15-p2</plasmid>
    </source>
</reference>
<geneLocation type="plasmid" evidence="2">
    <name>pcv839-15-p2</name>
</geneLocation>
<proteinExistence type="predicted"/>
<keyword evidence="1" id="KW-0614">Plasmid</keyword>
<protein>
    <submittedName>
        <fullName evidence="1">Uncharacterized protein</fullName>
    </submittedName>
</protein>
<dbReference type="EMBL" id="CP024976">
    <property type="protein sequence ID" value="ATZ30250.1"/>
    <property type="molecule type" value="Genomic_DNA"/>
</dbReference>
<evidence type="ECO:0000313" key="2">
    <source>
        <dbReference type="Proteomes" id="UP000236551"/>
    </source>
</evidence>
<evidence type="ECO:0000313" key="1">
    <source>
        <dbReference type="EMBL" id="ATZ30250.1"/>
    </source>
</evidence>
<accession>A0A2H4TL17</accession>
<gene>
    <name evidence="1" type="ORF">CV83915_2p0248</name>
</gene>
<organism evidence="1 2">
    <name type="scientific">Escherichia coli</name>
    <dbReference type="NCBI Taxonomy" id="562"/>
    <lineage>
        <taxon>Bacteria</taxon>
        <taxon>Pseudomonadati</taxon>
        <taxon>Pseudomonadota</taxon>
        <taxon>Gammaproteobacteria</taxon>
        <taxon>Enterobacterales</taxon>
        <taxon>Enterobacteriaceae</taxon>
        <taxon>Escherichia</taxon>
    </lineage>
</organism>
<name>A0A2H4TL17_ECOLX</name>